<dbReference type="EMBL" id="JAADJG010000617">
    <property type="protein sequence ID" value="KAF4441699.1"/>
    <property type="molecule type" value="Genomic_DNA"/>
</dbReference>
<name>A0A8H4K360_9HYPO</name>
<gene>
    <name evidence="2" type="ORF">F53441_11959</name>
</gene>
<keyword evidence="3" id="KW-1185">Reference proteome</keyword>
<feature type="transmembrane region" description="Helical" evidence="1">
    <location>
        <begin position="61"/>
        <end position="83"/>
    </location>
</feature>
<protein>
    <submittedName>
        <fullName evidence="2">Uncharacterized protein</fullName>
    </submittedName>
</protein>
<accession>A0A8H4K360</accession>
<dbReference type="AlphaFoldDB" id="A0A8H4K360"/>
<dbReference type="Proteomes" id="UP000605986">
    <property type="component" value="Unassembled WGS sequence"/>
</dbReference>
<evidence type="ECO:0000313" key="3">
    <source>
        <dbReference type="Proteomes" id="UP000605986"/>
    </source>
</evidence>
<reference evidence="2" key="1">
    <citation type="submission" date="2020-01" db="EMBL/GenBank/DDBJ databases">
        <title>Identification and distribution of gene clusters putatively required for synthesis of sphingolipid metabolism inhibitors in phylogenetically diverse species of the filamentous fungus Fusarium.</title>
        <authorList>
            <person name="Kim H.-S."/>
            <person name="Busman M."/>
            <person name="Brown D.W."/>
            <person name="Divon H."/>
            <person name="Uhlig S."/>
            <person name="Proctor R.H."/>
        </authorList>
    </citation>
    <scope>NUCLEOTIDE SEQUENCE</scope>
    <source>
        <strain evidence="2">NRRL 53441</strain>
    </source>
</reference>
<feature type="transmembrane region" description="Helical" evidence="1">
    <location>
        <begin position="9"/>
        <end position="33"/>
    </location>
</feature>
<proteinExistence type="predicted"/>
<keyword evidence="1" id="KW-0472">Membrane</keyword>
<keyword evidence="1" id="KW-0812">Transmembrane</keyword>
<comment type="caution">
    <text evidence="2">The sequence shown here is derived from an EMBL/GenBank/DDBJ whole genome shotgun (WGS) entry which is preliminary data.</text>
</comment>
<evidence type="ECO:0000313" key="2">
    <source>
        <dbReference type="EMBL" id="KAF4441699.1"/>
    </source>
</evidence>
<evidence type="ECO:0000256" key="1">
    <source>
        <dbReference type="SAM" id="Phobius"/>
    </source>
</evidence>
<organism evidence="2 3">
    <name type="scientific">Fusarium austroafricanum</name>
    <dbReference type="NCBI Taxonomy" id="2364996"/>
    <lineage>
        <taxon>Eukaryota</taxon>
        <taxon>Fungi</taxon>
        <taxon>Dikarya</taxon>
        <taxon>Ascomycota</taxon>
        <taxon>Pezizomycotina</taxon>
        <taxon>Sordariomycetes</taxon>
        <taxon>Hypocreomycetidae</taxon>
        <taxon>Hypocreales</taxon>
        <taxon>Nectriaceae</taxon>
        <taxon>Fusarium</taxon>
        <taxon>Fusarium concolor species complex</taxon>
    </lineage>
</organism>
<dbReference type="OrthoDB" id="5077305at2759"/>
<keyword evidence="1" id="KW-1133">Transmembrane helix</keyword>
<sequence length="159" mass="17668">MHNGEEEGYFCLCLGYFSLALAQLALVVLASAVHNDITPADIAVPPEQRSEYKRYQLATELIGGLSLLLIIVEFYISIVWLAFAQLMTTAYYLYLPLGFLNKVEDDGWFMADEAASEDSEEGSFFDEIEPAFSNRQNRISMYGSLEFSQMPGPGAASPI</sequence>